<reference evidence="3" key="1">
    <citation type="submission" date="2015-01" db="EMBL/GenBank/DDBJ databases">
        <title>Transcriptome Assembly of Fopius arisanus.</title>
        <authorList>
            <person name="Geib S."/>
        </authorList>
    </citation>
    <scope>NUCLEOTIDE SEQUENCE</scope>
</reference>
<protein>
    <submittedName>
        <fullName evidence="3">CG31559 protein</fullName>
    </submittedName>
</protein>
<dbReference type="PANTHER" id="PTHR46990">
    <property type="entry name" value="GLUTAREDOXIN DOMAIN-CONTAINING CYSTEINE-RICH PROTEIN 1"/>
    <property type="match status" value="1"/>
</dbReference>
<dbReference type="OrthoDB" id="423313at2759"/>
<feature type="compositionally biased region" description="Basic and acidic residues" evidence="1">
    <location>
        <begin position="321"/>
        <end position="342"/>
    </location>
</feature>
<sequence length="657" mass="72748">MAEASTMTVPPVLPVSSHHQSQGNRQTVSILAVAPTLSQTPSEARATVYVAGSTSKTESASVWRSAADVKLSNDYSQSKITKTDYPAHVVKIQINPQFENSRVISTVRFSPDDTLNDENPLYNPNNEAFNNGLTNDTQLIERNFVNKKGFDSVQISVLGNDDLESKKTGDMVQKDEMNRSCFYYGSFQSGISTMMMSSGQCSPSDTLDSGTCSDLDSTPPPLTKKKNSSTVLLGATTIHKRRGSLTSSGAEIDSDDNESNISCDSLNSGESSSRMNGHSSNSGEIDVKDTSTNISKEIINRDLEGAADGVQHMLLNNNDEEVNKNYDKENDDKRDMTAHETSNDDELSVPSPSQSGTSSLSKSSSTPRVRSPNPLGNGHQQAFTSPVVKECTYEERKREQGRIEMENAVAEHYANYKRDNGSKYVYEDDRFYEFHVNEFEGSQEDVAKRKEVHLEEYFAGYKILDKDAIRSAKGTVRGVKNRVRAGIATFLQNPSSKNYKQKDAGKVVVYTTSMRVVRKTTIACVKMLRILGTHMVQYEERDLFKSGQFQSELKDRLGCDHIDVPQLFIDGQHMGDADAVERLNESGELRPMLKPYKSPVKREVCPCCGGAGIIPCSVCNGSKKSPRWNNFMNEFVALRCMNCDEVGLTRCPHCTNH</sequence>
<dbReference type="Proteomes" id="UP000694866">
    <property type="component" value="Unplaced"/>
</dbReference>
<proteinExistence type="predicted"/>
<dbReference type="PROSITE" id="PS51354">
    <property type="entry name" value="GLUTAREDOXIN_2"/>
    <property type="match status" value="1"/>
</dbReference>
<feature type="region of interest" description="Disordered" evidence="1">
    <location>
        <begin position="1"/>
        <end position="24"/>
    </location>
</feature>
<feature type="domain" description="Glutaredoxin" evidence="2">
    <location>
        <begin position="512"/>
        <end position="573"/>
    </location>
</feature>
<evidence type="ECO:0000259" key="2">
    <source>
        <dbReference type="Pfam" id="PF00462"/>
    </source>
</evidence>
<dbReference type="EMBL" id="GBYB01012761">
    <property type="protein sequence ID" value="JAG82528.1"/>
    <property type="molecule type" value="Transcribed_RNA"/>
</dbReference>
<dbReference type="GO" id="GO:0007605">
    <property type="term" value="P:sensory perception of sound"/>
    <property type="evidence" value="ECO:0007669"/>
    <property type="project" value="InterPro"/>
</dbReference>
<dbReference type="RefSeq" id="XP_011299739.1">
    <property type="nucleotide sequence ID" value="XM_011301437.1"/>
</dbReference>
<accession>A0A0C9RY04</accession>
<feature type="compositionally biased region" description="Polar residues" evidence="1">
    <location>
        <begin position="197"/>
        <end position="216"/>
    </location>
</feature>
<dbReference type="Pfam" id="PF00462">
    <property type="entry name" value="Glutaredoxin"/>
    <property type="match status" value="1"/>
</dbReference>
<dbReference type="CDD" id="cd03031">
    <property type="entry name" value="GRX_GRX_like"/>
    <property type="match status" value="1"/>
</dbReference>
<dbReference type="InterPro" id="IPR036249">
    <property type="entry name" value="Thioredoxin-like_sf"/>
</dbReference>
<evidence type="ECO:0000256" key="1">
    <source>
        <dbReference type="SAM" id="MobiDB-lite"/>
    </source>
</evidence>
<name>A0A0C9RY04_9HYME</name>
<dbReference type="InterPro" id="IPR002109">
    <property type="entry name" value="Glutaredoxin"/>
</dbReference>
<dbReference type="Pfam" id="PF23733">
    <property type="entry name" value="GRXCR1-2_C"/>
    <property type="match status" value="1"/>
</dbReference>
<dbReference type="InterPro" id="IPR042797">
    <property type="entry name" value="GRXCR1"/>
</dbReference>
<evidence type="ECO:0000313" key="3">
    <source>
        <dbReference type="EMBL" id="JAG82528.1"/>
    </source>
</evidence>
<feature type="region of interest" description="Disordered" evidence="1">
    <location>
        <begin position="314"/>
        <end position="391"/>
    </location>
</feature>
<feature type="region of interest" description="Disordered" evidence="1">
    <location>
        <begin position="197"/>
        <end position="289"/>
    </location>
</feature>
<reference evidence="5" key="2">
    <citation type="submission" date="2025-04" db="UniProtKB">
        <authorList>
            <consortium name="RefSeq"/>
        </authorList>
    </citation>
    <scope>IDENTIFICATION</scope>
    <source>
        <strain evidence="5">USDA-PBARC FA_bdor</strain>
        <tissue evidence="5">Whole organism</tissue>
    </source>
</reference>
<gene>
    <name evidence="3" type="primary">CG31559</name>
    <name evidence="5" type="synonym">LOC105264510</name>
    <name evidence="3" type="ORF">g.15883</name>
</gene>
<keyword evidence="4" id="KW-1185">Reference proteome</keyword>
<dbReference type="Gene3D" id="3.40.30.10">
    <property type="entry name" value="Glutaredoxin"/>
    <property type="match status" value="1"/>
</dbReference>
<dbReference type="GeneID" id="105264510"/>
<dbReference type="SUPFAM" id="SSF52833">
    <property type="entry name" value="Thioredoxin-like"/>
    <property type="match status" value="1"/>
</dbReference>
<accession>A0A9R1SYW7</accession>
<feature type="compositionally biased region" description="Low complexity" evidence="1">
    <location>
        <begin position="348"/>
        <end position="372"/>
    </location>
</feature>
<dbReference type="PANTHER" id="PTHR46990:SF1">
    <property type="entry name" value="GLUTAREDOXIN DOMAIN-CONTAINING CYSTEINE-RICH PROTEIN 1"/>
    <property type="match status" value="1"/>
</dbReference>
<dbReference type="AlphaFoldDB" id="A0A0C9RY04"/>
<evidence type="ECO:0000313" key="4">
    <source>
        <dbReference type="Proteomes" id="UP000694866"/>
    </source>
</evidence>
<evidence type="ECO:0000313" key="5">
    <source>
        <dbReference type="RefSeq" id="XP_011299739.1"/>
    </source>
</evidence>
<dbReference type="KEGG" id="fas:105264510"/>
<organism evidence="3">
    <name type="scientific">Fopius arisanus</name>
    <dbReference type="NCBI Taxonomy" id="64838"/>
    <lineage>
        <taxon>Eukaryota</taxon>
        <taxon>Metazoa</taxon>
        <taxon>Ecdysozoa</taxon>
        <taxon>Arthropoda</taxon>
        <taxon>Hexapoda</taxon>
        <taxon>Insecta</taxon>
        <taxon>Pterygota</taxon>
        <taxon>Neoptera</taxon>
        <taxon>Endopterygota</taxon>
        <taxon>Hymenoptera</taxon>
        <taxon>Apocrita</taxon>
        <taxon>Ichneumonoidea</taxon>
        <taxon>Braconidae</taxon>
        <taxon>Opiinae</taxon>
        <taxon>Fopius</taxon>
    </lineage>
</organism>
<feature type="compositionally biased region" description="Low complexity" evidence="1">
    <location>
        <begin position="268"/>
        <end position="283"/>
    </location>
</feature>